<feature type="domain" description="Reverse transcriptase" evidence="11">
    <location>
        <begin position="517"/>
        <end position="651"/>
    </location>
</feature>
<keyword evidence="3" id="KW-0808">Transferase</keyword>
<evidence type="ECO:0000256" key="3">
    <source>
        <dbReference type="ARBA" id="ARBA00022679"/>
    </source>
</evidence>
<sequence length="994" mass="114752">MIEEMMKRQSMVEQPAVQSRQKEQTPNQVQVNLREQFPITPNEAHGVPLGAEMRNAMPMRPPNQDFRVQANQPWVGMQMDEVLENGQNGSILSEFGDPIEERRGVRNNARVIPPFQGHFDTSYEEPWLGRRQGREEQWGLNDQDEAWFDPKGGSQAQERPRQWQGAHHRDPYWQEQDGPPWHQGRARDPRPMKLDFLRLKGCDPTAWVYRALQYFHYYQIPEPEKIMHASYYLDEEALVYFMSGMKDEIRLSVKIQGPRNLGEAYALAKIQEYLTTVKRSTRLAYKLDRGSWAHSQSQPRAARVENNSGDSKQFSVRPSILVQKLTPMQISKRKKKGLCYHCDERWTAGHKCKSMRLYLMEEVEDEEADCVEIEEEEEDAELEEEKVEITLCALLGSTSPSTMRVMVILNGQNTIVLLDSGNTHNFKDGTLAKELKIQTNVESNFGVRVANGQVIRTLGECKEVKFKMQGLHLKLTFNLLDLGGCGIVLGTQWLSTLGVISWDFKQLVMRFKHEGKQVWLQRLKESQNMGAVVFFKLELRSGYHQIRMREEEIEKTAFKTHEGHYEYLVMPFGLTNAPSTFQALMNEVFRTHLRKFVLVFFDDIIVYSKGLEEHTTHLNTVLQILALHQLYDKMSKCVFAISEVEYLGHIISREGVKTNPKKIVAMVDWPMPKSLKALSGFLGLAGYYRKFIKGYGQIASPLTTLLKNDAFLWSDKDEKAFEELKAVVSQPLMGRLLAYYSQALKGKNLFLSTYENKLLALVLLVKKWRPYLFATIFTIKTDQQSLKYILEQRVGTPMQQKWISKLLGYHFVVEYKASYEEDEELKSIVGRLQASGGSEGHYTLNQANKPSLWVEWLPLVEYWFNTNYHTSTKLSPFEAFYGYLPPRLIKFVLGLTRVAVVEDFLKHRQHVMGILEHNLVATQAKIKQQADKYRSEREFEVIQRVGMVAYMLELPEETCIHPVFHMSFLKAKLGETITPISRLPPVDALGHLAP</sequence>
<dbReference type="CDD" id="cd01647">
    <property type="entry name" value="RT_LTR"/>
    <property type="match status" value="1"/>
</dbReference>
<dbReference type="GO" id="GO:0003676">
    <property type="term" value="F:nucleic acid binding"/>
    <property type="evidence" value="ECO:0007669"/>
    <property type="project" value="InterPro"/>
</dbReference>
<accession>A0A2N9FS73</accession>
<proteinExistence type="predicted"/>
<feature type="coiled-coil region" evidence="9">
    <location>
        <begin position="363"/>
        <end position="393"/>
    </location>
</feature>
<protein>
    <recommendedName>
        <fullName evidence="1">RNA-directed DNA polymerase</fullName>
        <ecNumber evidence="1">2.7.7.49</ecNumber>
    </recommendedName>
</protein>
<dbReference type="FunFam" id="3.10.10.10:FF:000007">
    <property type="entry name" value="Retrovirus-related Pol polyprotein from transposon 17.6-like Protein"/>
    <property type="match status" value="1"/>
</dbReference>
<dbReference type="AlphaFoldDB" id="A0A2N9FS73"/>
<dbReference type="Gene3D" id="3.10.10.10">
    <property type="entry name" value="HIV Type 1 Reverse Transcriptase, subunit A, domain 1"/>
    <property type="match status" value="1"/>
</dbReference>
<keyword evidence="4" id="KW-0548">Nucleotidyltransferase</keyword>
<dbReference type="SUPFAM" id="SSF56672">
    <property type="entry name" value="DNA/RNA polymerases"/>
    <property type="match status" value="1"/>
</dbReference>
<feature type="region of interest" description="Disordered" evidence="10">
    <location>
        <begin position="144"/>
        <end position="186"/>
    </location>
</feature>
<evidence type="ECO:0000256" key="9">
    <source>
        <dbReference type="SAM" id="Coils"/>
    </source>
</evidence>
<evidence type="ECO:0000259" key="11">
    <source>
        <dbReference type="Pfam" id="PF00078"/>
    </source>
</evidence>
<dbReference type="Gene3D" id="2.40.70.10">
    <property type="entry name" value="Acid Proteases"/>
    <property type="match status" value="1"/>
</dbReference>
<dbReference type="Pfam" id="PF08284">
    <property type="entry name" value="RVP_2"/>
    <property type="match status" value="1"/>
</dbReference>
<evidence type="ECO:0000256" key="1">
    <source>
        <dbReference type="ARBA" id="ARBA00012493"/>
    </source>
</evidence>
<evidence type="ECO:0000256" key="6">
    <source>
        <dbReference type="ARBA" id="ARBA00022759"/>
    </source>
</evidence>
<dbReference type="InterPro" id="IPR043128">
    <property type="entry name" value="Rev_trsase/Diguanyl_cyclase"/>
</dbReference>
<evidence type="ECO:0000259" key="12">
    <source>
        <dbReference type="Pfam" id="PF17917"/>
    </source>
</evidence>
<name>A0A2N9FS73_FAGSY</name>
<feature type="region of interest" description="Disordered" evidence="10">
    <location>
        <begin position="1"/>
        <end position="28"/>
    </location>
</feature>
<dbReference type="InterPro" id="IPR021109">
    <property type="entry name" value="Peptidase_aspartic_dom_sf"/>
</dbReference>
<evidence type="ECO:0000256" key="7">
    <source>
        <dbReference type="ARBA" id="ARBA00022801"/>
    </source>
</evidence>
<dbReference type="GO" id="GO:0006508">
    <property type="term" value="P:proteolysis"/>
    <property type="evidence" value="ECO:0007669"/>
    <property type="project" value="UniProtKB-KW"/>
</dbReference>
<keyword evidence="7" id="KW-0378">Hydrolase</keyword>
<keyword evidence="9" id="KW-0175">Coiled coil</keyword>
<evidence type="ECO:0000256" key="2">
    <source>
        <dbReference type="ARBA" id="ARBA00022670"/>
    </source>
</evidence>
<dbReference type="Pfam" id="PF24626">
    <property type="entry name" value="SH3_Tf2-1"/>
    <property type="match status" value="1"/>
</dbReference>
<dbReference type="InterPro" id="IPR043502">
    <property type="entry name" value="DNA/RNA_pol_sf"/>
</dbReference>
<evidence type="ECO:0000313" key="14">
    <source>
        <dbReference type="EMBL" id="SPC90068.1"/>
    </source>
</evidence>
<dbReference type="EC" id="2.7.7.49" evidence="1"/>
<dbReference type="InterPro" id="IPR041373">
    <property type="entry name" value="RT_RNaseH"/>
</dbReference>
<dbReference type="InterPro" id="IPR050951">
    <property type="entry name" value="Retrovirus_Pol_polyprotein"/>
</dbReference>
<dbReference type="Gene3D" id="3.30.420.10">
    <property type="entry name" value="Ribonuclease H-like superfamily/Ribonuclease H"/>
    <property type="match status" value="1"/>
</dbReference>
<dbReference type="FunFam" id="3.30.70.270:FF:000003">
    <property type="entry name" value="Transposon Ty3-G Gag-Pol polyprotein"/>
    <property type="match status" value="1"/>
</dbReference>
<dbReference type="PANTHER" id="PTHR37984">
    <property type="entry name" value="PROTEIN CBG26694"/>
    <property type="match status" value="1"/>
</dbReference>
<evidence type="ECO:0000256" key="4">
    <source>
        <dbReference type="ARBA" id="ARBA00022695"/>
    </source>
</evidence>
<dbReference type="GO" id="GO:0008233">
    <property type="term" value="F:peptidase activity"/>
    <property type="evidence" value="ECO:0007669"/>
    <property type="project" value="UniProtKB-KW"/>
</dbReference>
<keyword evidence="2" id="KW-0645">Protease</keyword>
<dbReference type="InterPro" id="IPR056924">
    <property type="entry name" value="SH3_Tf2-1"/>
</dbReference>
<dbReference type="CDD" id="cd00303">
    <property type="entry name" value="retropepsin_like"/>
    <property type="match status" value="1"/>
</dbReference>
<feature type="compositionally biased region" description="Polar residues" evidence="10">
    <location>
        <begin position="16"/>
        <end position="28"/>
    </location>
</feature>
<dbReference type="Pfam" id="PF00078">
    <property type="entry name" value="RVT_1"/>
    <property type="match status" value="1"/>
</dbReference>
<dbReference type="FunFam" id="3.30.70.270:FF:000020">
    <property type="entry name" value="Transposon Tf2-6 polyprotein-like Protein"/>
    <property type="match status" value="1"/>
</dbReference>
<evidence type="ECO:0000256" key="10">
    <source>
        <dbReference type="SAM" id="MobiDB-lite"/>
    </source>
</evidence>
<reference evidence="14" key="1">
    <citation type="submission" date="2018-02" db="EMBL/GenBank/DDBJ databases">
        <authorList>
            <person name="Cohen D.B."/>
            <person name="Kent A.D."/>
        </authorList>
    </citation>
    <scope>NUCLEOTIDE SEQUENCE</scope>
</reference>
<organism evidence="14">
    <name type="scientific">Fagus sylvatica</name>
    <name type="common">Beechnut</name>
    <dbReference type="NCBI Taxonomy" id="28930"/>
    <lineage>
        <taxon>Eukaryota</taxon>
        <taxon>Viridiplantae</taxon>
        <taxon>Streptophyta</taxon>
        <taxon>Embryophyta</taxon>
        <taxon>Tracheophyta</taxon>
        <taxon>Spermatophyta</taxon>
        <taxon>Magnoliopsida</taxon>
        <taxon>eudicotyledons</taxon>
        <taxon>Gunneridae</taxon>
        <taxon>Pentapetalae</taxon>
        <taxon>rosids</taxon>
        <taxon>fabids</taxon>
        <taxon>Fagales</taxon>
        <taxon>Fagaceae</taxon>
        <taxon>Fagus</taxon>
    </lineage>
</organism>
<dbReference type="Gene3D" id="3.30.70.270">
    <property type="match status" value="2"/>
</dbReference>
<gene>
    <name evidence="14" type="ORF">FSB_LOCUS17950</name>
</gene>
<dbReference type="Pfam" id="PF17917">
    <property type="entry name" value="RT_RNaseH"/>
    <property type="match status" value="1"/>
</dbReference>
<evidence type="ECO:0000256" key="8">
    <source>
        <dbReference type="ARBA" id="ARBA00022918"/>
    </source>
</evidence>
<keyword evidence="5" id="KW-0540">Nuclease</keyword>
<dbReference type="GO" id="GO:0004519">
    <property type="term" value="F:endonuclease activity"/>
    <property type="evidence" value="ECO:0007669"/>
    <property type="project" value="UniProtKB-KW"/>
</dbReference>
<keyword evidence="6" id="KW-0255">Endonuclease</keyword>
<evidence type="ECO:0000256" key="5">
    <source>
        <dbReference type="ARBA" id="ARBA00022722"/>
    </source>
</evidence>
<feature type="domain" description="Tf2-1-like SH3-like" evidence="13">
    <location>
        <begin position="937"/>
        <end position="971"/>
    </location>
</feature>
<dbReference type="InterPro" id="IPR000477">
    <property type="entry name" value="RT_dom"/>
</dbReference>
<feature type="domain" description="Reverse transcriptase RNase H-like" evidence="12">
    <location>
        <begin position="726"/>
        <end position="809"/>
    </location>
</feature>
<dbReference type="GO" id="GO:0003964">
    <property type="term" value="F:RNA-directed DNA polymerase activity"/>
    <property type="evidence" value="ECO:0007669"/>
    <property type="project" value="UniProtKB-KW"/>
</dbReference>
<dbReference type="EMBL" id="OIVN01001114">
    <property type="protein sequence ID" value="SPC90068.1"/>
    <property type="molecule type" value="Genomic_DNA"/>
</dbReference>
<keyword evidence="8" id="KW-0695">RNA-directed DNA polymerase</keyword>
<dbReference type="InterPro" id="IPR036397">
    <property type="entry name" value="RNaseH_sf"/>
</dbReference>
<dbReference type="PANTHER" id="PTHR37984:SF5">
    <property type="entry name" value="PROTEIN NYNRIN-LIKE"/>
    <property type="match status" value="1"/>
</dbReference>
<evidence type="ECO:0000259" key="13">
    <source>
        <dbReference type="Pfam" id="PF24626"/>
    </source>
</evidence>
<dbReference type="SUPFAM" id="SSF50630">
    <property type="entry name" value="Acid proteases"/>
    <property type="match status" value="1"/>
</dbReference>